<dbReference type="AlphaFoldDB" id="A0A1H5U041"/>
<reference evidence="2 3" key="1">
    <citation type="submission" date="2016-10" db="EMBL/GenBank/DDBJ databases">
        <authorList>
            <person name="de Groot N.N."/>
        </authorList>
    </citation>
    <scope>NUCLEOTIDE SEQUENCE [LARGE SCALE GENOMIC DNA]</scope>
    <source>
        <strain evidence="2 3">DSM 23413</strain>
    </source>
</reference>
<keyword evidence="1" id="KW-1133">Transmembrane helix</keyword>
<dbReference type="Proteomes" id="UP000236742">
    <property type="component" value="Unassembled WGS sequence"/>
</dbReference>
<evidence type="ECO:0000313" key="2">
    <source>
        <dbReference type="EMBL" id="SEF67647.1"/>
    </source>
</evidence>
<name>A0A1H5U041_9RHOB</name>
<dbReference type="RefSeq" id="WP_104007066.1">
    <property type="nucleotide sequence ID" value="NZ_FNVD01000003.1"/>
</dbReference>
<dbReference type="OrthoDB" id="8479738at2"/>
<protein>
    <submittedName>
        <fullName evidence="2">Uncharacterized protein</fullName>
    </submittedName>
</protein>
<evidence type="ECO:0000256" key="1">
    <source>
        <dbReference type="SAM" id="Phobius"/>
    </source>
</evidence>
<keyword evidence="1" id="KW-0472">Membrane</keyword>
<accession>A0A1H5U041</accession>
<proteinExistence type="predicted"/>
<keyword evidence="1" id="KW-0812">Transmembrane</keyword>
<evidence type="ECO:0000313" key="3">
    <source>
        <dbReference type="Proteomes" id="UP000236742"/>
    </source>
</evidence>
<keyword evidence="3" id="KW-1185">Reference proteome</keyword>
<gene>
    <name evidence="2" type="ORF">SAMN05421751_10389</name>
</gene>
<feature type="transmembrane region" description="Helical" evidence="1">
    <location>
        <begin position="21"/>
        <end position="40"/>
    </location>
</feature>
<sequence>MTDIASANLSGDHAEPTDGTGFFWAFVILLLAAWAGSIAVLGVPGIVLPALVLVPVTWVIIVLLTWG</sequence>
<dbReference type="EMBL" id="FNVD01000003">
    <property type="protein sequence ID" value="SEF67647.1"/>
    <property type="molecule type" value="Genomic_DNA"/>
</dbReference>
<feature type="transmembrane region" description="Helical" evidence="1">
    <location>
        <begin position="46"/>
        <end position="66"/>
    </location>
</feature>
<organism evidence="2 3">
    <name type="scientific">Jhaorihella thermophila</name>
    <dbReference type="NCBI Taxonomy" id="488547"/>
    <lineage>
        <taxon>Bacteria</taxon>
        <taxon>Pseudomonadati</taxon>
        <taxon>Pseudomonadota</taxon>
        <taxon>Alphaproteobacteria</taxon>
        <taxon>Rhodobacterales</taxon>
        <taxon>Paracoccaceae</taxon>
        <taxon>Jhaorihella</taxon>
    </lineage>
</organism>